<evidence type="ECO:0000313" key="7">
    <source>
        <dbReference type="EMBL" id="EGR29230.1"/>
    </source>
</evidence>
<dbReference type="FunFam" id="2.40.100.10:FF:000012">
    <property type="entry name" value="Peptidyl-prolyl cis-trans isomerase"/>
    <property type="match status" value="1"/>
</dbReference>
<evidence type="ECO:0000256" key="3">
    <source>
        <dbReference type="ARBA" id="ARBA00023235"/>
    </source>
</evidence>
<keyword evidence="2 5" id="KW-0697">Rotamase</keyword>
<comment type="function">
    <text evidence="5">PPIases accelerate the folding of proteins. It catalyzes the cis-trans isomerization of proline imidic peptide bonds in oligopeptides.</text>
</comment>
<evidence type="ECO:0000313" key="8">
    <source>
        <dbReference type="Proteomes" id="UP000008983"/>
    </source>
</evidence>
<dbReference type="eggNOG" id="KOG0884">
    <property type="taxonomic scope" value="Eukaryota"/>
</dbReference>
<dbReference type="Gene3D" id="2.40.100.10">
    <property type="entry name" value="Cyclophilin-like"/>
    <property type="match status" value="1"/>
</dbReference>
<dbReference type="STRING" id="857967.G0QZW8"/>
<comment type="similarity">
    <text evidence="4">Belongs to the cyclophilin-type PPIase family. PPIL3 subfamily.</text>
</comment>
<dbReference type="PANTHER" id="PTHR45625">
    <property type="entry name" value="PEPTIDYL-PROLYL CIS-TRANS ISOMERASE-RELATED"/>
    <property type="match status" value="1"/>
</dbReference>
<name>G0QZW8_ICHMU</name>
<comment type="catalytic activity">
    <reaction evidence="1 5">
        <text>[protein]-peptidylproline (omega=180) = [protein]-peptidylproline (omega=0)</text>
        <dbReference type="Rhea" id="RHEA:16237"/>
        <dbReference type="Rhea" id="RHEA-COMP:10747"/>
        <dbReference type="Rhea" id="RHEA-COMP:10748"/>
        <dbReference type="ChEBI" id="CHEBI:83833"/>
        <dbReference type="ChEBI" id="CHEBI:83834"/>
        <dbReference type="EC" id="5.2.1.8"/>
    </reaction>
</comment>
<dbReference type="PROSITE" id="PS50072">
    <property type="entry name" value="CSA_PPIASE_2"/>
    <property type="match status" value="1"/>
</dbReference>
<dbReference type="InterPro" id="IPR024936">
    <property type="entry name" value="Cyclophilin-type_PPIase"/>
</dbReference>
<dbReference type="OrthoDB" id="271386at2759"/>
<dbReference type="CDD" id="cd01928">
    <property type="entry name" value="Cyclophilin_PPIL3_like"/>
    <property type="match status" value="1"/>
</dbReference>
<evidence type="ECO:0000259" key="6">
    <source>
        <dbReference type="PROSITE" id="PS50072"/>
    </source>
</evidence>
<dbReference type="FunCoup" id="G0QZW8">
    <property type="interactions" value="413"/>
</dbReference>
<dbReference type="InterPro" id="IPR044666">
    <property type="entry name" value="Cyclophilin_A-like"/>
</dbReference>
<evidence type="ECO:0000256" key="2">
    <source>
        <dbReference type="ARBA" id="ARBA00023110"/>
    </source>
</evidence>
<evidence type="ECO:0000256" key="4">
    <source>
        <dbReference type="ARBA" id="ARBA00038286"/>
    </source>
</evidence>
<dbReference type="PANTHER" id="PTHR45625:SF2">
    <property type="entry name" value="PEPTIDYL-PROLYL CIS-TRANS ISOMERASE-LIKE 3"/>
    <property type="match status" value="1"/>
</dbReference>
<dbReference type="Proteomes" id="UP000008983">
    <property type="component" value="Unassembled WGS sequence"/>
</dbReference>
<protein>
    <recommendedName>
        <fullName evidence="5">Peptidyl-prolyl cis-trans isomerase</fullName>
        <shortName evidence="5">PPIase</shortName>
        <ecNumber evidence="5">5.2.1.8</ecNumber>
    </recommendedName>
</protein>
<dbReference type="GO" id="GO:0071013">
    <property type="term" value="C:catalytic step 2 spliceosome"/>
    <property type="evidence" value="ECO:0007669"/>
    <property type="project" value="TreeGrafter"/>
</dbReference>
<dbReference type="PRINTS" id="PR00153">
    <property type="entry name" value="CSAPPISMRASE"/>
</dbReference>
<dbReference type="InterPro" id="IPR002130">
    <property type="entry name" value="Cyclophilin-type_PPIase_dom"/>
</dbReference>
<dbReference type="AlphaFoldDB" id="G0QZW8"/>
<keyword evidence="8" id="KW-1185">Reference proteome</keyword>
<proteinExistence type="inferred from homology"/>
<reference evidence="7 8" key="1">
    <citation type="submission" date="2011-07" db="EMBL/GenBank/DDBJ databases">
        <authorList>
            <person name="Coyne R."/>
            <person name="Brami D."/>
            <person name="Johnson J."/>
            <person name="Hostetler J."/>
            <person name="Hannick L."/>
            <person name="Clark T."/>
            <person name="Cassidy-Hanley D."/>
            <person name="Inman J."/>
        </authorList>
    </citation>
    <scope>NUCLEOTIDE SEQUENCE [LARGE SCALE GENOMIC DNA]</scope>
    <source>
        <strain evidence="7 8">G5</strain>
    </source>
</reference>
<organism evidence="7 8">
    <name type="scientific">Ichthyophthirius multifiliis</name>
    <name type="common">White spot disease agent</name>
    <name type="synonym">Ich</name>
    <dbReference type="NCBI Taxonomy" id="5932"/>
    <lineage>
        <taxon>Eukaryota</taxon>
        <taxon>Sar</taxon>
        <taxon>Alveolata</taxon>
        <taxon>Ciliophora</taxon>
        <taxon>Intramacronucleata</taxon>
        <taxon>Oligohymenophorea</taxon>
        <taxon>Hymenostomatida</taxon>
        <taxon>Ophryoglenina</taxon>
        <taxon>Ichthyophthirius</taxon>
    </lineage>
</organism>
<dbReference type="SUPFAM" id="SSF50891">
    <property type="entry name" value="Cyclophilin-like"/>
    <property type="match status" value="1"/>
</dbReference>
<dbReference type="InterPro" id="IPR029000">
    <property type="entry name" value="Cyclophilin-like_dom_sf"/>
</dbReference>
<dbReference type="PIRSF" id="PIRSF001467">
    <property type="entry name" value="Peptidylpro_ismrse"/>
    <property type="match status" value="1"/>
</dbReference>
<dbReference type="GeneID" id="14905336"/>
<dbReference type="RefSeq" id="XP_004030466.1">
    <property type="nucleotide sequence ID" value="XM_004030418.1"/>
</dbReference>
<sequence length="165" mass="18483">MSVTFHTTHGELKIEVHCDKTPLSAKNFLALCARGDYNNTIFHRCIRGFIIQGGDPTNTGKGGDSIYIDKYFKDEIMPDLKHDKRGVVSMANSGPNTNASQFFITFSKQNHLNGSYTVFGKVIDGWECLDLMEKEPVDGNDKPLNEIKIHKVTIHANPIAEIEQE</sequence>
<evidence type="ECO:0000256" key="5">
    <source>
        <dbReference type="RuleBase" id="RU363019"/>
    </source>
</evidence>
<dbReference type="Pfam" id="PF00160">
    <property type="entry name" value="Pro_isomerase"/>
    <property type="match status" value="1"/>
</dbReference>
<dbReference type="EMBL" id="GL984171">
    <property type="protein sequence ID" value="EGR29230.1"/>
    <property type="molecule type" value="Genomic_DNA"/>
</dbReference>
<accession>G0QZW8</accession>
<dbReference type="InParanoid" id="G0QZW8"/>
<dbReference type="EC" id="5.2.1.8" evidence="5"/>
<keyword evidence="3 5" id="KW-0413">Isomerase</keyword>
<dbReference type="OMA" id="VPFHRVM"/>
<gene>
    <name evidence="7" type="ORF">IMG5_160290</name>
</gene>
<evidence type="ECO:0000256" key="1">
    <source>
        <dbReference type="ARBA" id="ARBA00000971"/>
    </source>
</evidence>
<feature type="domain" description="PPIase cyclophilin-type" evidence="6">
    <location>
        <begin position="1"/>
        <end position="154"/>
    </location>
</feature>
<dbReference type="GO" id="GO:0003755">
    <property type="term" value="F:peptidyl-prolyl cis-trans isomerase activity"/>
    <property type="evidence" value="ECO:0007669"/>
    <property type="project" value="UniProtKB-UniRule"/>
</dbReference>